<evidence type="ECO:0000313" key="1">
    <source>
        <dbReference type="EMBL" id="KAH7953906.1"/>
    </source>
</evidence>
<comment type="caution">
    <text evidence="1">The sequence shown here is derived from an EMBL/GenBank/DDBJ whole genome shotgun (WGS) entry which is preliminary data.</text>
</comment>
<organism evidence="1 2">
    <name type="scientific">Dermacentor silvarum</name>
    <name type="common">Tick</name>
    <dbReference type="NCBI Taxonomy" id="543639"/>
    <lineage>
        <taxon>Eukaryota</taxon>
        <taxon>Metazoa</taxon>
        <taxon>Ecdysozoa</taxon>
        <taxon>Arthropoda</taxon>
        <taxon>Chelicerata</taxon>
        <taxon>Arachnida</taxon>
        <taxon>Acari</taxon>
        <taxon>Parasitiformes</taxon>
        <taxon>Ixodida</taxon>
        <taxon>Ixodoidea</taxon>
        <taxon>Ixodidae</taxon>
        <taxon>Rhipicephalinae</taxon>
        <taxon>Dermacentor</taxon>
    </lineage>
</organism>
<dbReference type="EMBL" id="CM023473">
    <property type="protein sequence ID" value="KAH7953906.1"/>
    <property type="molecule type" value="Genomic_DNA"/>
</dbReference>
<sequence>MHAPSPGRQFALSGSSVGDERLDGTIRFHGNAMDSGCAVALSFRGALRGNWCNETTRAAVAALQKKTTLLGVAVAVERAMGGTDSSGPFSPLRRGAERLWLGRTPTLLAWPKRCILVSMVFVGFSLVAGIRRSFVEAAYSLQREANWKMFNNDTSSGNWTTDFIRSFQSSFTWGLFIGHVIGSALSYKYHANSVFAAAILLDSSLHLVVAGVMQVHQIFLVSLLFLQGVADGLTFPAFFSLLRYWAPPLERTRMFTAGYAGLHLGSLLSFQIFSVFESLFSSTAGLYFYGMLGILWVLPWFLLVSETPSKHPGVSTREKIYIIDSLQTQEHIPFSQPTGVPMRSILSSGPVWAILLASFGRTWTYNTLLHIMQWYYNDEIRYAKEIPYFLMMVSVVVSGYVADGLQEKNLMTTSTVRKTFGATGLLTEAVLFLSMVYVGPTDFAMVLYFFAMSIRELAVAGYMVNPLDISPQYAGIIAGLSGAMTSLGNLTFYPMMNHIFNTWKIRHDHMTPLYAVSVISGGLQFLAALIFVVFSSATEQDWSKDDAASPSASGDALYGTSSGGGNNNNDPYLDTTEVIVSDGGISLNVIVKR</sequence>
<evidence type="ECO:0000313" key="2">
    <source>
        <dbReference type="Proteomes" id="UP000821865"/>
    </source>
</evidence>
<reference evidence="1" key="1">
    <citation type="submission" date="2020-05" db="EMBL/GenBank/DDBJ databases">
        <title>Large-scale comparative analyses of tick genomes elucidate their genetic diversity and vector capacities.</title>
        <authorList>
            <person name="Jia N."/>
            <person name="Wang J."/>
            <person name="Shi W."/>
            <person name="Du L."/>
            <person name="Sun Y."/>
            <person name="Zhan W."/>
            <person name="Jiang J."/>
            <person name="Wang Q."/>
            <person name="Zhang B."/>
            <person name="Ji P."/>
            <person name="Sakyi L.B."/>
            <person name="Cui X."/>
            <person name="Yuan T."/>
            <person name="Jiang B."/>
            <person name="Yang W."/>
            <person name="Lam T.T.-Y."/>
            <person name="Chang Q."/>
            <person name="Ding S."/>
            <person name="Wang X."/>
            <person name="Zhu J."/>
            <person name="Ruan X."/>
            <person name="Zhao L."/>
            <person name="Wei J."/>
            <person name="Que T."/>
            <person name="Du C."/>
            <person name="Cheng J."/>
            <person name="Dai P."/>
            <person name="Han X."/>
            <person name="Huang E."/>
            <person name="Gao Y."/>
            <person name="Liu J."/>
            <person name="Shao H."/>
            <person name="Ye R."/>
            <person name="Li L."/>
            <person name="Wei W."/>
            <person name="Wang X."/>
            <person name="Wang C."/>
            <person name="Yang T."/>
            <person name="Huo Q."/>
            <person name="Li W."/>
            <person name="Guo W."/>
            <person name="Chen H."/>
            <person name="Zhou L."/>
            <person name="Ni X."/>
            <person name="Tian J."/>
            <person name="Zhou Y."/>
            <person name="Sheng Y."/>
            <person name="Liu T."/>
            <person name="Pan Y."/>
            <person name="Xia L."/>
            <person name="Li J."/>
            <person name="Zhao F."/>
            <person name="Cao W."/>
        </authorList>
    </citation>
    <scope>NUCLEOTIDE SEQUENCE</scope>
    <source>
        <strain evidence="1">Dsil-2018</strain>
    </source>
</reference>
<proteinExistence type="predicted"/>
<name>A0ACB8CXM8_DERSI</name>
<dbReference type="Proteomes" id="UP000821865">
    <property type="component" value="Chromosome 4"/>
</dbReference>
<accession>A0ACB8CXM8</accession>
<protein>
    <submittedName>
        <fullName evidence="1">Uncharacterized protein</fullName>
    </submittedName>
</protein>
<gene>
    <name evidence="1" type="ORF">HPB49_014125</name>
</gene>
<keyword evidence="2" id="KW-1185">Reference proteome</keyword>